<feature type="transmembrane region" description="Helical" evidence="1">
    <location>
        <begin position="40"/>
        <end position="62"/>
    </location>
</feature>
<dbReference type="PANTHER" id="PTHR34473">
    <property type="entry name" value="UPF0699 TRANSMEMBRANE PROTEIN YDBS"/>
    <property type="match status" value="1"/>
</dbReference>
<dbReference type="InterPro" id="IPR005182">
    <property type="entry name" value="YdbS-like_PH"/>
</dbReference>
<accession>A0A0U5H092</accession>
<evidence type="ECO:0000256" key="1">
    <source>
        <dbReference type="SAM" id="Phobius"/>
    </source>
</evidence>
<evidence type="ECO:0000313" key="3">
    <source>
        <dbReference type="EMBL" id="CQH56191.1"/>
    </source>
</evidence>
<feature type="domain" description="YdbS-like PH" evidence="2">
    <location>
        <begin position="64"/>
        <end position="143"/>
    </location>
</feature>
<reference evidence="4" key="1">
    <citation type="journal article" date="2016" name="Environ. Microbiol.">
        <title>The complete genome of a viable archaeum isolated from 123-million-year-old rock salt.</title>
        <authorList>
            <person name="Jaakkola S.T."/>
            <person name="Pfeiffer F."/>
            <person name="Ravantti J.J."/>
            <person name="Guo Q."/>
            <person name="Liu Y."/>
            <person name="Chen X."/>
            <person name="Ma H."/>
            <person name="Yang C."/>
            <person name="Oksanen H.M."/>
            <person name="Bamford D.H."/>
        </authorList>
    </citation>
    <scope>NUCLEOTIDE SEQUENCE</scope>
    <source>
        <strain evidence="4">JI20-1</strain>
    </source>
</reference>
<dbReference type="Pfam" id="PF03703">
    <property type="entry name" value="bPH_2"/>
    <property type="match status" value="1"/>
</dbReference>
<protein>
    <submittedName>
        <fullName evidence="3">DUF304 domain protein</fullName>
    </submittedName>
</protein>
<evidence type="ECO:0000313" key="4">
    <source>
        <dbReference type="Proteomes" id="UP000066737"/>
    </source>
</evidence>
<evidence type="ECO:0000259" key="2">
    <source>
        <dbReference type="Pfam" id="PF03703"/>
    </source>
</evidence>
<keyword evidence="1" id="KW-0472">Membrane</keyword>
<dbReference type="PANTHER" id="PTHR34473:SF3">
    <property type="entry name" value="TRANSMEMBRANE PROTEIN-RELATED"/>
    <property type="match status" value="1"/>
</dbReference>
<sequence length="161" mass="17365">MERLDSRVRFIWLFRVFVGSVVAGVVAAVAAGVVERVTVSPVLVGGGVFGAILVLGAVHAVLRYRAWRFEVREDTLYIERGVLVNVRTVVPYVRVQHVDARRGPIERALGLSSVVVYTAGSRGADVSIPGLVAERADDVQETLRRLAIESEPETGDAGDAV</sequence>
<dbReference type="KEGG" id="hhb:Hhub_2347"/>
<dbReference type="AlphaFoldDB" id="A0A0U5H092"/>
<dbReference type="STRING" id="1407499.HHUB_2347"/>
<dbReference type="OrthoDB" id="301911at2157"/>
<proteinExistence type="predicted"/>
<organism evidence="3 4">
    <name type="scientific">Halobacterium hubeiense</name>
    <dbReference type="NCBI Taxonomy" id="1407499"/>
    <lineage>
        <taxon>Archaea</taxon>
        <taxon>Methanobacteriati</taxon>
        <taxon>Methanobacteriota</taxon>
        <taxon>Stenosarchaea group</taxon>
        <taxon>Halobacteria</taxon>
        <taxon>Halobacteriales</taxon>
        <taxon>Halobacteriaceae</taxon>
        <taxon>Halobacterium</taxon>
    </lineage>
</organism>
<dbReference type="GeneID" id="91109799"/>
<feature type="transmembrane region" description="Helical" evidence="1">
    <location>
        <begin position="12"/>
        <end position="34"/>
    </location>
</feature>
<name>A0A0U5H092_9EURY</name>
<keyword evidence="1" id="KW-0812">Transmembrane</keyword>
<gene>
    <name evidence="3" type="ORF">HHUB_2347</name>
</gene>
<keyword evidence="4" id="KW-1185">Reference proteome</keyword>
<dbReference type="RefSeq" id="WP_059056753.1">
    <property type="nucleotide sequence ID" value="NZ_CEML01000001.1"/>
</dbReference>
<dbReference type="EMBL" id="LN831302">
    <property type="protein sequence ID" value="CQH56191.1"/>
    <property type="molecule type" value="Genomic_DNA"/>
</dbReference>
<keyword evidence="1" id="KW-1133">Transmembrane helix</keyword>
<dbReference type="Proteomes" id="UP000066737">
    <property type="component" value="Chromosome I"/>
</dbReference>